<dbReference type="AlphaFoldDB" id="A0A7H0SRF1"/>
<dbReference type="Pfam" id="PF00795">
    <property type="entry name" value="CN_hydrolase"/>
    <property type="match status" value="1"/>
</dbReference>
<name>A0A7H0SRF1_9CORY</name>
<dbReference type="PANTHER" id="PTHR23088:SF27">
    <property type="entry name" value="DEAMINATED GLUTATHIONE AMIDASE"/>
    <property type="match status" value="1"/>
</dbReference>
<dbReference type="PROSITE" id="PS50263">
    <property type="entry name" value="CN_HYDROLASE"/>
    <property type="match status" value="1"/>
</dbReference>
<keyword evidence="3" id="KW-0378">Hydrolase</keyword>
<dbReference type="PANTHER" id="PTHR23088">
    <property type="entry name" value="NITRILASE-RELATED"/>
    <property type="match status" value="1"/>
</dbReference>
<comment type="similarity">
    <text evidence="1">Belongs to the carbon-nitrogen hydrolase superfamily. NIT1/NIT2 family.</text>
</comment>
<protein>
    <submittedName>
        <fullName evidence="3">Amidohydrolase</fullName>
    </submittedName>
</protein>
<evidence type="ECO:0000259" key="2">
    <source>
        <dbReference type="PROSITE" id="PS50263"/>
    </source>
</evidence>
<keyword evidence="4" id="KW-1185">Reference proteome</keyword>
<reference evidence="3 4" key="1">
    <citation type="submission" date="2019-12" db="EMBL/GenBank/DDBJ databases">
        <title>Corynebacterium sp. nov., isolated from feces of the Anser Albifrons in China.</title>
        <authorList>
            <person name="Liu Q."/>
        </authorList>
    </citation>
    <scope>NUCLEOTIDE SEQUENCE [LARGE SCALE GENOMIC DNA]</scope>
    <source>
        <strain evidence="3 4">4H37-19</strain>
    </source>
</reference>
<dbReference type="InterPro" id="IPR003010">
    <property type="entry name" value="C-N_Hydrolase"/>
</dbReference>
<proteinExistence type="inferred from homology"/>
<dbReference type="KEGG" id="cpoy:GP475_11150"/>
<dbReference type="RefSeq" id="WP_187974440.1">
    <property type="nucleotide sequence ID" value="NZ_CP046884.1"/>
</dbReference>
<accession>A0A7H0SRF1</accession>
<dbReference type="InterPro" id="IPR036526">
    <property type="entry name" value="C-N_Hydrolase_sf"/>
</dbReference>
<sequence length="274" mass="29551">MKIAAIQITTSANKEDNLAKASDYIERAAAQGAKVVVCPEALSQAFDSGRLDTQAEDLDGEFCSRLKELAEKLNILIIGGVFNPADQVGDINRVYNTALVTGPGIHTGYQKIHTYDAFKYRESDTVKPGETLLTVDFEGARIGLAVCFDVRFPEQFRALARAGADLICMPTSWADGKGKLEQWRLLTAARALDSTSFLVAAGQARPGGNAKAGEESGPTGIGHSCIVSPTGTRLQEAGYEEEIIIADLDFDEVAEIRKSIPVLDAAQEFTMLHR</sequence>
<dbReference type="Gene3D" id="3.60.110.10">
    <property type="entry name" value="Carbon-nitrogen hydrolase"/>
    <property type="match status" value="1"/>
</dbReference>
<evidence type="ECO:0000313" key="3">
    <source>
        <dbReference type="EMBL" id="QNQ91126.1"/>
    </source>
</evidence>
<dbReference type="CDD" id="cd07581">
    <property type="entry name" value="nitrilase_3"/>
    <property type="match status" value="1"/>
</dbReference>
<dbReference type="EMBL" id="CP046884">
    <property type="protein sequence ID" value="QNQ91126.1"/>
    <property type="molecule type" value="Genomic_DNA"/>
</dbReference>
<evidence type="ECO:0000256" key="1">
    <source>
        <dbReference type="ARBA" id="ARBA00010613"/>
    </source>
</evidence>
<evidence type="ECO:0000313" key="4">
    <source>
        <dbReference type="Proteomes" id="UP000516320"/>
    </source>
</evidence>
<feature type="domain" description="CN hydrolase" evidence="2">
    <location>
        <begin position="1"/>
        <end position="250"/>
    </location>
</feature>
<dbReference type="SUPFAM" id="SSF56317">
    <property type="entry name" value="Carbon-nitrogen hydrolase"/>
    <property type="match status" value="1"/>
</dbReference>
<dbReference type="GO" id="GO:0016787">
    <property type="term" value="F:hydrolase activity"/>
    <property type="evidence" value="ECO:0007669"/>
    <property type="project" value="UniProtKB-KW"/>
</dbReference>
<gene>
    <name evidence="3" type="ORF">GP475_11150</name>
</gene>
<organism evidence="3 4">
    <name type="scientific">Corynebacterium poyangense</name>
    <dbReference type="NCBI Taxonomy" id="2684405"/>
    <lineage>
        <taxon>Bacteria</taxon>
        <taxon>Bacillati</taxon>
        <taxon>Actinomycetota</taxon>
        <taxon>Actinomycetes</taxon>
        <taxon>Mycobacteriales</taxon>
        <taxon>Corynebacteriaceae</taxon>
        <taxon>Corynebacterium</taxon>
    </lineage>
</organism>
<dbReference type="Proteomes" id="UP000516320">
    <property type="component" value="Chromosome"/>
</dbReference>